<dbReference type="PROSITE" id="PS51257">
    <property type="entry name" value="PROKAR_LIPOPROTEIN"/>
    <property type="match status" value="1"/>
</dbReference>
<dbReference type="EMBL" id="FWEU01000003">
    <property type="protein sequence ID" value="SLM24792.1"/>
    <property type="molecule type" value="Genomic_DNA"/>
</dbReference>
<protein>
    <recommendedName>
        <fullName evidence="4">Lipoprotein</fullName>
    </recommendedName>
</protein>
<evidence type="ECO:0000313" key="2">
    <source>
        <dbReference type="EMBL" id="SLM24792.1"/>
    </source>
</evidence>
<sequence length="292" mass="31451">MSAVSLKPLAVLAFAGTALLAGCKPAAEPASAPQADAAKPAASEPAAHVSRTARLQAFLTGRYGKDAKLSGQWRGSWTQDDETRAIDWQVCAEQPVVTGDSWQQLLAVCGALVDGAHIDPGTIEFFVLQPKGDGFGVTSELTGERFGSGGQPGTASIIRAGSDFYGFRVEDGWFGQGFSLLSQTLVLPGPKGLTSTGNVRSHIDNDAQYECENVDAAADPDTAEDCRTRRFSIDFALRFDDSDRSARIWPLLIEESGNTCGGKRVRQEHRFTLDPKSWTYSFPESLRREGCE</sequence>
<organism evidence="2 3">
    <name type="scientific">Stenotrophomonas indicatrix</name>
    <dbReference type="NCBI Taxonomy" id="2045451"/>
    <lineage>
        <taxon>Bacteria</taxon>
        <taxon>Pseudomonadati</taxon>
        <taxon>Pseudomonadota</taxon>
        <taxon>Gammaproteobacteria</taxon>
        <taxon>Lysobacterales</taxon>
        <taxon>Lysobacteraceae</taxon>
        <taxon>Stenotrophomonas</taxon>
    </lineage>
</organism>
<feature type="chain" id="PRO_5010716211" description="Lipoprotein" evidence="1">
    <location>
        <begin position="21"/>
        <end position="292"/>
    </location>
</feature>
<gene>
    <name evidence="2" type="ORF">SAMN04488690_2519</name>
</gene>
<dbReference type="GeneID" id="64106388"/>
<reference evidence="3" key="1">
    <citation type="submission" date="2016-10" db="EMBL/GenBank/DDBJ databases">
        <authorList>
            <person name="Varghese N."/>
        </authorList>
    </citation>
    <scope>NUCLEOTIDE SEQUENCE [LARGE SCALE GENOMIC DNA]</scope>
    <source>
        <strain evidence="3">92MFCol6.1</strain>
    </source>
</reference>
<evidence type="ECO:0000313" key="3">
    <source>
        <dbReference type="Proteomes" id="UP000191133"/>
    </source>
</evidence>
<dbReference type="RefSeq" id="WP_080149706.1">
    <property type="nucleotide sequence ID" value="NZ_CP037883.1"/>
</dbReference>
<keyword evidence="1" id="KW-0732">Signal</keyword>
<evidence type="ECO:0000256" key="1">
    <source>
        <dbReference type="SAM" id="SignalP"/>
    </source>
</evidence>
<name>A0A1W1GZL2_9GAMM</name>
<accession>A0A1W1GZL2</accession>
<proteinExistence type="predicted"/>
<dbReference type="AlphaFoldDB" id="A0A1W1GZL2"/>
<evidence type="ECO:0008006" key="4">
    <source>
        <dbReference type="Google" id="ProtNLM"/>
    </source>
</evidence>
<feature type="signal peptide" evidence="1">
    <location>
        <begin position="1"/>
        <end position="20"/>
    </location>
</feature>
<dbReference type="Proteomes" id="UP000191133">
    <property type="component" value="Unassembled WGS sequence"/>
</dbReference>